<comment type="subcellular location">
    <subcellularLocation>
        <location evidence="2">Cell outer membrane</location>
        <topology evidence="2">Lipid-anchor</topology>
    </subcellularLocation>
</comment>
<evidence type="ECO:0000256" key="1">
    <source>
        <dbReference type="ARBA" id="ARBA00007613"/>
    </source>
</evidence>
<keyword evidence="4" id="KW-1185">Reference proteome</keyword>
<dbReference type="SUPFAM" id="SSF56954">
    <property type="entry name" value="Outer membrane efflux proteins (OEP)"/>
    <property type="match status" value="1"/>
</dbReference>
<evidence type="ECO:0000256" key="2">
    <source>
        <dbReference type="RuleBase" id="RU362097"/>
    </source>
</evidence>
<dbReference type="EMBL" id="JANIBJ010000006">
    <property type="protein sequence ID" value="MCQ8103437.1"/>
    <property type="molecule type" value="Genomic_DNA"/>
</dbReference>
<dbReference type="NCBIfam" id="TIGR01845">
    <property type="entry name" value="outer_NodT"/>
    <property type="match status" value="1"/>
</dbReference>
<protein>
    <submittedName>
        <fullName evidence="3">TolC family protein</fullName>
    </submittedName>
</protein>
<evidence type="ECO:0000313" key="3">
    <source>
        <dbReference type="EMBL" id="MCQ8103437.1"/>
    </source>
</evidence>
<proteinExistence type="inferred from homology"/>
<dbReference type="Proteomes" id="UP001524499">
    <property type="component" value="Unassembled WGS sequence"/>
</dbReference>
<name>A0ABT1TDA8_9GAMM</name>
<dbReference type="Gene3D" id="1.20.1600.10">
    <property type="entry name" value="Outer membrane efflux proteins (OEP)"/>
    <property type="match status" value="1"/>
</dbReference>
<sequence>MKHSYLSSLVVSLLVFSIQGCGLNTDLFIREQAIPAAFPASQDKPEAAKVADINWREYFADPDLLALIDTAVGNNPDMQIALQRIETARSSVKLANGAMLPKVEMLVGGSMRKFGLYTMDGAGNDSTQITPGNTVPEHLPDLFIGLQSSWEIDVWGKLENQRKAAAAEYLASIEGTHFVISNLVSDVAIHYNDLLALDSELEFVRQTIGKQREALEVIKLQKEAGRANELAVQQFLAELLNMQVMEANVLQQITETENRINYLLGRFPQAIARSKTGFFREMPHGMSVGVPSQLLENRPDIRAAEFQIEASKFDLQAAKAAFYPNFNITATLGFQAFDPQFLFTSPASIAYSVMGTLIAPLINMKALEARFNTAQANQLTAMYNYQKTILNAYVEVANQLANIKNLQQINSLKKQQSEVLKDSVDVSKELYRSAKASYLEVLIAQQSALQSNIDLINVTKQQRIARINLYKALGGGWT</sequence>
<dbReference type="InterPro" id="IPR003423">
    <property type="entry name" value="OMP_efflux"/>
</dbReference>
<keyword evidence="2" id="KW-0449">Lipoprotein</keyword>
<keyword evidence="2" id="KW-1134">Transmembrane beta strand</keyword>
<dbReference type="Gene3D" id="2.20.200.10">
    <property type="entry name" value="Outer membrane efflux proteins (OEP)"/>
    <property type="match status" value="1"/>
</dbReference>
<keyword evidence="2" id="KW-0472">Membrane</keyword>
<keyword evidence="2" id="KW-0812">Transmembrane</keyword>
<dbReference type="PANTHER" id="PTHR30203:SF30">
    <property type="entry name" value="OUTER MEMBRANE PROTEIN-RELATED"/>
    <property type="match status" value="1"/>
</dbReference>
<dbReference type="RefSeq" id="WP_256601131.1">
    <property type="nucleotide sequence ID" value="NZ_JANIBJ010000006.1"/>
</dbReference>
<dbReference type="PROSITE" id="PS51257">
    <property type="entry name" value="PROKAR_LIPOPROTEIN"/>
    <property type="match status" value="1"/>
</dbReference>
<comment type="caution">
    <text evidence="3">The sequence shown here is derived from an EMBL/GenBank/DDBJ whole genome shotgun (WGS) entry which is preliminary data.</text>
</comment>
<dbReference type="InterPro" id="IPR010131">
    <property type="entry name" value="MdtP/NodT-like"/>
</dbReference>
<dbReference type="Pfam" id="PF02321">
    <property type="entry name" value="OEP"/>
    <property type="match status" value="2"/>
</dbReference>
<comment type="similarity">
    <text evidence="1 2">Belongs to the outer membrane factor (OMF) (TC 1.B.17) family.</text>
</comment>
<gene>
    <name evidence="3" type="ORF">NP590_04895</name>
</gene>
<dbReference type="PANTHER" id="PTHR30203">
    <property type="entry name" value="OUTER MEMBRANE CATION EFFLUX PROTEIN"/>
    <property type="match status" value="1"/>
</dbReference>
<organism evidence="3 4">
    <name type="scientific">Methylomonas subterranea</name>
    <dbReference type="NCBI Taxonomy" id="2952225"/>
    <lineage>
        <taxon>Bacteria</taxon>
        <taxon>Pseudomonadati</taxon>
        <taxon>Pseudomonadota</taxon>
        <taxon>Gammaproteobacteria</taxon>
        <taxon>Methylococcales</taxon>
        <taxon>Methylococcaceae</taxon>
        <taxon>Methylomonas</taxon>
    </lineage>
</organism>
<keyword evidence="2" id="KW-0564">Palmitate</keyword>
<reference evidence="3 4" key="1">
    <citation type="submission" date="2022-07" db="EMBL/GenBank/DDBJ databases">
        <title>Methylomonas rivi sp. nov., Methylomonas rosea sp. nov., Methylomonas aureus sp. nov. and Methylomonas subterranea sp. nov., four novel methanotrophs isolated from a freshwater creek and the deep terrestrial subsurface.</title>
        <authorList>
            <person name="Abin C."/>
            <person name="Sankaranarayanan K."/>
            <person name="Garner C."/>
            <person name="Sindelar R."/>
            <person name="Kotary K."/>
            <person name="Garner R."/>
            <person name="Barclay S."/>
            <person name="Lawson P."/>
            <person name="Krumholz L."/>
        </authorList>
    </citation>
    <scope>NUCLEOTIDE SEQUENCE [LARGE SCALE GENOMIC DNA]</scope>
    <source>
        <strain evidence="3 4">SURF-2</strain>
    </source>
</reference>
<evidence type="ECO:0000313" key="4">
    <source>
        <dbReference type="Proteomes" id="UP001524499"/>
    </source>
</evidence>
<accession>A0ABT1TDA8</accession>